<dbReference type="EMBL" id="NNAY01004826">
    <property type="protein sequence ID" value="OXU17366.1"/>
    <property type="molecule type" value="Genomic_DNA"/>
</dbReference>
<comment type="caution">
    <text evidence="1">The sequence shown here is derived from an EMBL/GenBank/DDBJ whole genome shotgun (WGS) entry which is preliminary data.</text>
</comment>
<sequence length="86" mass="10178">IVLCSKPARLKIYRFRLCVYIYIPEYKFCVRHDIVVVDKNKPLPFTGLQDTCSSIIYCDDLCAFKKRSDKKVTELQDSRRQKTEKV</sequence>
<accession>A0A232EG86</accession>
<keyword evidence="2" id="KW-1185">Reference proteome</keyword>
<name>A0A232EG86_9HYME</name>
<protein>
    <submittedName>
        <fullName evidence="1">Uncharacterized protein</fullName>
    </submittedName>
</protein>
<proteinExistence type="predicted"/>
<organism evidence="1 2">
    <name type="scientific">Trichomalopsis sarcophagae</name>
    <dbReference type="NCBI Taxonomy" id="543379"/>
    <lineage>
        <taxon>Eukaryota</taxon>
        <taxon>Metazoa</taxon>
        <taxon>Ecdysozoa</taxon>
        <taxon>Arthropoda</taxon>
        <taxon>Hexapoda</taxon>
        <taxon>Insecta</taxon>
        <taxon>Pterygota</taxon>
        <taxon>Neoptera</taxon>
        <taxon>Endopterygota</taxon>
        <taxon>Hymenoptera</taxon>
        <taxon>Apocrita</taxon>
        <taxon>Proctotrupomorpha</taxon>
        <taxon>Chalcidoidea</taxon>
        <taxon>Pteromalidae</taxon>
        <taxon>Pteromalinae</taxon>
        <taxon>Trichomalopsis</taxon>
    </lineage>
</organism>
<reference evidence="1 2" key="1">
    <citation type="journal article" date="2017" name="Curr. Biol.">
        <title>The Evolution of Venom by Co-option of Single-Copy Genes.</title>
        <authorList>
            <person name="Martinson E.O."/>
            <person name="Mrinalini"/>
            <person name="Kelkar Y.D."/>
            <person name="Chang C.H."/>
            <person name="Werren J.H."/>
        </authorList>
    </citation>
    <scope>NUCLEOTIDE SEQUENCE [LARGE SCALE GENOMIC DNA]</scope>
    <source>
        <strain evidence="1 2">Alberta</strain>
        <tissue evidence="1">Whole body</tissue>
    </source>
</reference>
<dbReference type="Proteomes" id="UP000215335">
    <property type="component" value="Unassembled WGS sequence"/>
</dbReference>
<dbReference type="AlphaFoldDB" id="A0A232EG86"/>
<gene>
    <name evidence="1" type="ORF">TSAR_006429</name>
</gene>
<evidence type="ECO:0000313" key="1">
    <source>
        <dbReference type="EMBL" id="OXU17366.1"/>
    </source>
</evidence>
<feature type="non-terminal residue" evidence="1">
    <location>
        <position position="1"/>
    </location>
</feature>
<evidence type="ECO:0000313" key="2">
    <source>
        <dbReference type="Proteomes" id="UP000215335"/>
    </source>
</evidence>